<organism evidence="1 2">
    <name type="scientific">Thelohanellus kitauei</name>
    <name type="common">Myxosporean</name>
    <dbReference type="NCBI Taxonomy" id="669202"/>
    <lineage>
        <taxon>Eukaryota</taxon>
        <taxon>Metazoa</taxon>
        <taxon>Cnidaria</taxon>
        <taxon>Myxozoa</taxon>
        <taxon>Myxosporea</taxon>
        <taxon>Bivalvulida</taxon>
        <taxon>Platysporina</taxon>
        <taxon>Myxobolidae</taxon>
        <taxon>Thelohanellus</taxon>
    </lineage>
</organism>
<evidence type="ECO:0000313" key="2">
    <source>
        <dbReference type="Proteomes" id="UP000031668"/>
    </source>
</evidence>
<dbReference type="AlphaFoldDB" id="A0A0C2N065"/>
<sequence length="112" mass="12407">MIRGYIKLINGYINLDPTNDVSTGGHEAGVDETEMAGAGSEVDTSVKRWVERLDVNMDDLSSFSSPAGEFLLYCRRINGIIRRQSFKSMKKTVWTTGSHCDSSQRTNADLVS</sequence>
<gene>
    <name evidence="1" type="ORF">RF11_07715</name>
</gene>
<protein>
    <submittedName>
        <fullName evidence="1">Uncharacterized protein</fullName>
    </submittedName>
</protein>
<keyword evidence="2" id="KW-1185">Reference proteome</keyword>
<accession>A0A0C2N065</accession>
<dbReference type="Proteomes" id="UP000031668">
    <property type="component" value="Unassembled WGS sequence"/>
</dbReference>
<comment type="caution">
    <text evidence="1">The sequence shown here is derived from an EMBL/GenBank/DDBJ whole genome shotgun (WGS) entry which is preliminary data.</text>
</comment>
<dbReference type="EMBL" id="JWZT01003251">
    <property type="protein sequence ID" value="KII67292.1"/>
    <property type="molecule type" value="Genomic_DNA"/>
</dbReference>
<evidence type="ECO:0000313" key="1">
    <source>
        <dbReference type="EMBL" id="KII67292.1"/>
    </source>
</evidence>
<name>A0A0C2N065_THEKT</name>
<proteinExistence type="predicted"/>
<reference evidence="1 2" key="1">
    <citation type="journal article" date="2014" name="Genome Biol. Evol.">
        <title>The genome of the myxosporean Thelohanellus kitauei shows adaptations to nutrient acquisition within its fish host.</title>
        <authorList>
            <person name="Yang Y."/>
            <person name="Xiong J."/>
            <person name="Zhou Z."/>
            <person name="Huo F."/>
            <person name="Miao W."/>
            <person name="Ran C."/>
            <person name="Liu Y."/>
            <person name="Zhang J."/>
            <person name="Feng J."/>
            <person name="Wang M."/>
            <person name="Wang M."/>
            <person name="Wang L."/>
            <person name="Yao B."/>
        </authorList>
    </citation>
    <scope>NUCLEOTIDE SEQUENCE [LARGE SCALE GENOMIC DNA]</scope>
    <source>
        <strain evidence="1">Wuqing</strain>
    </source>
</reference>